<keyword evidence="2" id="KW-1185">Reference proteome</keyword>
<dbReference type="EMBL" id="QTSX02007107">
    <property type="protein sequence ID" value="KAJ9051575.1"/>
    <property type="molecule type" value="Genomic_DNA"/>
</dbReference>
<evidence type="ECO:0000313" key="2">
    <source>
        <dbReference type="Proteomes" id="UP001165960"/>
    </source>
</evidence>
<comment type="caution">
    <text evidence="1">The sequence shown here is derived from an EMBL/GenBank/DDBJ whole genome shotgun (WGS) entry which is preliminary data.</text>
</comment>
<name>A0ACC2RNE8_9FUNG</name>
<dbReference type="Proteomes" id="UP001165960">
    <property type="component" value="Unassembled WGS sequence"/>
</dbReference>
<organism evidence="1 2">
    <name type="scientific">Entomophthora muscae</name>
    <dbReference type="NCBI Taxonomy" id="34485"/>
    <lineage>
        <taxon>Eukaryota</taxon>
        <taxon>Fungi</taxon>
        <taxon>Fungi incertae sedis</taxon>
        <taxon>Zoopagomycota</taxon>
        <taxon>Entomophthoromycotina</taxon>
        <taxon>Entomophthoromycetes</taxon>
        <taxon>Entomophthorales</taxon>
        <taxon>Entomophthoraceae</taxon>
        <taxon>Entomophthora</taxon>
    </lineage>
</organism>
<proteinExistence type="predicted"/>
<sequence length="442" mass="49727">MEPNLQTEPYYKSRFSVEPIPAGLVRRLQIDRPRKRLLPPEPNPFLPTDFSIVDSKDTSRVPQPIIKDQLATLWHVNGGFETPHAQVRIFISNRHSVISPRMYVGLDMMDAVINSKLRTLEQQAREAGMSLSVEAQYAGISIQASGFSQHMEQLLVSLACLFSLEHVSQANFDAAKEWLANEISSSQSAVISKLLHEEAKYALISKVFSNKERSEQLDVITLNDTKDLSRLFFRQVHVDALVIGNLSPEASASLFNNVMKQLGASPSTLPKIEPRPNIEITPPGSFVYETTMAKGSGVAATLVYLDMYDYPNVTLRAHTELLSKLLPMPFLNYFRNEEALSISPKVSIRRLTSRGGLQFTVESTHDPAYIEQHINLFLFEFEVNLPNVPNPKEIHCWHAKHQVPGGAGCIKHQQVHSPHQHGHVGKQALVQHTLRLLRLSRR</sequence>
<accession>A0ACC2RNE8</accession>
<reference evidence="1" key="1">
    <citation type="submission" date="2022-04" db="EMBL/GenBank/DDBJ databases">
        <title>Genome of the entomopathogenic fungus Entomophthora muscae.</title>
        <authorList>
            <person name="Elya C."/>
            <person name="Lovett B.R."/>
            <person name="Lee E."/>
            <person name="Macias A.M."/>
            <person name="Hajek A.E."/>
            <person name="De Bivort B.L."/>
            <person name="Kasson M.T."/>
            <person name="De Fine Licht H.H."/>
            <person name="Stajich J.E."/>
        </authorList>
    </citation>
    <scope>NUCLEOTIDE SEQUENCE</scope>
    <source>
        <strain evidence="1">Berkeley</strain>
    </source>
</reference>
<gene>
    <name evidence="1" type="ORF">DSO57_1003132</name>
</gene>
<evidence type="ECO:0000313" key="1">
    <source>
        <dbReference type="EMBL" id="KAJ9051575.1"/>
    </source>
</evidence>
<protein>
    <submittedName>
        <fullName evidence="1">Uncharacterized protein</fullName>
    </submittedName>
</protein>